<evidence type="ECO:0000313" key="2">
    <source>
        <dbReference type="EMBL" id="CAD6227011.1"/>
    </source>
</evidence>
<dbReference type="InterPro" id="IPR036047">
    <property type="entry name" value="F-box-like_dom_sf"/>
</dbReference>
<name>A0A811NSV3_9POAL</name>
<proteinExistence type="predicted"/>
<protein>
    <recommendedName>
        <fullName evidence="1">F-box/LRR-repeat protein 15/At3g58940/PEG3-like LRR domain-containing protein</fullName>
    </recommendedName>
</protein>
<dbReference type="InterPro" id="IPR055302">
    <property type="entry name" value="F-box_dom-containing"/>
</dbReference>
<feature type="domain" description="F-box/LRR-repeat protein 15/At3g58940/PEG3-like LRR" evidence="1">
    <location>
        <begin position="115"/>
        <end position="264"/>
    </location>
</feature>
<organism evidence="2 3">
    <name type="scientific">Miscanthus lutarioriparius</name>
    <dbReference type="NCBI Taxonomy" id="422564"/>
    <lineage>
        <taxon>Eukaryota</taxon>
        <taxon>Viridiplantae</taxon>
        <taxon>Streptophyta</taxon>
        <taxon>Embryophyta</taxon>
        <taxon>Tracheophyta</taxon>
        <taxon>Spermatophyta</taxon>
        <taxon>Magnoliopsida</taxon>
        <taxon>Liliopsida</taxon>
        <taxon>Poales</taxon>
        <taxon>Poaceae</taxon>
        <taxon>PACMAD clade</taxon>
        <taxon>Panicoideae</taxon>
        <taxon>Andropogonodae</taxon>
        <taxon>Andropogoneae</taxon>
        <taxon>Saccharinae</taxon>
        <taxon>Miscanthus</taxon>
    </lineage>
</organism>
<evidence type="ECO:0000313" key="3">
    <source>
        <dbReference type="Proteomes" id="UP000604825"/>
    </source>
</evidence>
<comment type="caution">
    <text evidence="2">The sequence shown here is derived from an EMBL/GenBank/DDBJ whole genome shotgun (WGS) entry which is preliminary data.</text>
</comment>
<dbReference type="PANTHER" id="PTHR32141:SF168">
    <property type="entry name" value="OS12G0595200 PROTEIN"/>
    <property type="match status" value="1"/>
</dbReference>
<dbReference type="Proteomes" id="UP000604825">
    <property type="component" value="Unassembled WGS sequence"/>
</dbReference>
<evidence type="ECO:0000259" key="1">
    <source>
        <dbReference type="Pfam" id="PF24758"/>
    </source>
</evidence>
<dbReference type="AlphaFoldDB" id="A0A811NSV3"/>
<reference evidence="2" key="1">
    <citation type="submission" date="2020-10" db="EMBL/GenBank/DDBJ databases">
        <authorList>
            <person name="Han B."/>
            <person name="Lu T."/>
            <person name="Zhao Q."/>
            <person name="Huang X."/>
            <person name="Zhao Y."/>
        </authorList>
    </citation>
    <scope>NUCLEOTIDE SEQUENCE</scope>
</reference>
<dbReference type="SUPFAM" id="SSF81383">
    <property type="entry name" value="F-box domain"/>
    <property type="match status" value="1"/>
</dbReference>
<keyword evidence="3" id="KW-1185">Reference proteome</keyword>
<dbReference type="PANTHER" id="PTHR32141">
    <property type="match status" value="1"/>
</dbReference>
<gene>
    <name evidence="2" type="ORF">NCGR_LOCUS18654</name>
</gene>
<sequence>MEVVFRSKRRRKLAKEEEHIDYISCLPDTILRDIISLLPTKNGECTHVFSSCWCQIWRSAPLNLDLNPDFDVLPIPMYIPTRVILRILSTHQGPIHRLSIPEVYLYYRNDHAMILDIWLRFPTVDRLQELEFQHDRHCRRIPPLPPLPTSVHCFSSTLRVASFGHCNFLGGNSANRHHFLLLKNLSLFDVNISESSLHSLLASCPILESLLLIGQMGCSHIQIVSPTLRSICVCPGYLNFELPQLIIDDAPCLERLLHFQKFNSMKSPSQ</sequence>
<dbReference type="Pfam" id="PF24758">
    <property type="entry name" value="LRR_At5g56370"/>
    <property type="match status" value="1"/>
</dbReference>
<dbReference type="EMBL" id="CAJGYO010000004">
    <property type="protein sequence ID" value="CAD6227011.1"/>
    <property type="molecule type" value="Genomic_DNA"/>
</dbReference>
<dbReference type="InterPro" id="IPR055411">
    <property type="entry name" value="LRR_FXL15/At3g58940/PEG3-like"/>
</dbReference>
<accession>A0A811NSV3</accession>
<dbReference type="OrthoDB" id="612216at2759"/>